<evidence type="ECO:0000259" key="14">
    <source>
        <dbReference type="PROSITE" id="PS50123"/>
    </source>
</evidence>
<dbReference type="Pfam" id="PF00512">
    <property type="entry name" value="HisKA"/>
    <property type="match status" value="1"/>
</dbReference>
<dbReference type="Gene3D" id="1.10.155.10">
    <property type="entry name" value="Chemotaxis receptor methyltransferase CheR, N-terminal domain"/>
    <property type="match status" value="1"/>
</dbReference>
<feature type="coiled-coil region" evidence="9">
    <location>
        <begin position="642"/>
        <end position="711"/>
    </location>
</feature>
<feature type="domain" description="PAS" evidence="11">
    <location>
        <begin position="1237"/>
        <end position="1307"/>
    </location>
</feature>
<dbReference type="CDD" id="cd16434">
    <property type="entry name" value="CheB-CheR_fusion"/>
    <property type="match status" value="1"/>
</dbReference>
<dbReference type="Gene3D" id="3.40.50.150">
    <property type="entry name" value="Vaccinia Virus protein VP39"/>
    <property type="match status" value="1"/>
</dbReference>
<feature type="domain" description="CheR-type methyltransferase" evidence="14">
    <location>
        <begin position="209"/>
        <end position="472"/>
    </location>
</feature>
<dbReference type="InterPro" id="IPR035909">
    <property type="entry name" value="CheB_C"/>
</dbReference>
<dbReference type="SMART" id="SM00387">
    <property type="entry name" value="HATPase_c"/>
    <property type="match status" value="1"/>
</dbReference>
<dbReference type="RefSeq" id="WP_160844269.1">
    <property type="nucleotide sequence ID" value="NZ_WVHT01000003.1"/>
</dbReference>
<dbReference type="InterPro" id="IPR000673">
    <property type="entry name" value="Sig_transdc_resp-reg_Me-estase"/>
</dbReference>
<dbReference type="EMBL" id="WVHT01000003">
    <property type="protein sequence ID" value="MXV51101.1"/>
    <property type="molecule type" value="Genomic_DNA"/>
</dbReference>
<keyword evidence="6" id="KW-0949">S-adenosyl-L-methionine</keyword>
<accession>A0A7K1Y9T9</accession>
<comment type="caution">
    <text evidence="15">The sequence shown here is derived from an EMBL/GenBank/DDBJ whole genome shotgun (WGS) entry which is preliminary data.</text>
</comment>
<comment type="catalytic activity">
    <reaction evidence="2">
        <text>L-glutamyl-[protein] + S-adenosyl-L-methionine = [protein]-L-glutamate 5-O-methyl ester + S-adenosyl-L-homocysteine</text>
        <dbReference type="Rhea" id="RHEA:24452"/>
        <dbReference type="Rhea" id="RHEA-COMP:10208"/>
        <dbReference type="Rhea" id="RHEA-COMP:10311"/>
        <dbReference type="ChEBI" id="CHEBI:29973"/>
        <dbReference type="ChEBI" id="CHEBI:57856"/>
        <dbReference type="ChEBI" id="CHEBI:59789"/>
        <dbReference type="ChEBI" id="CHEBI:82795"/>
        <dbReference type="EC" id="2.1.1.80"/>
    </reaction>
</comment>
<dbReference type="GO" id="GO:0005737">
    <property type="term" value="C:cytoplasm"/>
    <property type="evidence" value="ECO:0007669"/>
    <property type="project" value="InterPro"/>
</dbReference>
<dbReference type="InterPro" id="IPR000014">
    <property type="entry name" value="PAS"/>
</dbReference>
<dbReference type="Gene3D" id="3.30.565.10">
    <property type="entry name" value="Histidine kinase-like ATPase, C-terminal domain"/>
    <property type="match status" value="1"/>
</dbReference>
<name>A0A7K1Y9T9_9SPHI</name>
<evidence type="ECO:0000256" key="1">
    <source>
        <dbReference type="ARBA" id="ARBA00000085"/>
    </source>
</evidence>
<dbReference type="InterPro" id="IPR013655">
    <property type="entry name" value="PAS_fold_3"/>
</dbReference>
<dbReference type="SUPFAM" id="SSF55785">
    <property type="entry name" value="PYP-like sensor domain (PAS domain)"/>
    <property type="match status" value="5"/>
</dbReference>
<dbReference type="GO" id="GO:0008983">
    <property type="term" value="F:protein-glutamate O-methyltransferase activity"/>
    <property type="evidence" value="ECO:0007669"/>
    <property type="project" value="UniProtKB-EC"/>
</dbReference>
<dbReference type="SUPFAM" id="SSF55874">
    <property type="entry name" value="ATPase domain of HSP90 chaperone/DNA topoisomerase II/histidine kinase"/>
    <property type="match status" value="1"/>
</dbReference>
<dbReference type="Gene3D" id="1.10.287.130">
    <property type="match status" value="1"/>
</dbReference>
<comment type="catalytic activity">
    <reaction evidence="1">
        <text>ATP + protein L-histidine = ADP + protein N-phospho-L-histidine.</text>
        <dbReference type="EC" id="2.7.13.3"/>
    </reaction>
</comment>
<dbReference type="SUPFAM" id="SSF47384">
    <property type="entry name" value="Homodimeric domain of signal transducing histidine kinase"/>
    <property type="match status" value="1"/>
</dbReference>
<evidence type="ECO:0000256" key="5">
    <source>
        <dbReference type="ARBA" id="ARBA00022679"/>
    </source>
</evidence>
<dbReference type="FunFam" id="3.30.450.20:FF:000099">
    <property type="entry name" value="Sensory box sensor histidine kinase"/>
    <property type="match status" value="1"/>
</dbReference>
<feature type="domain" description="PAS" evidence="11">
    <location>
        <begin position="1112"/>
        <end position="1168"/>
    </location>
</feature>
<dbReference type="InterPro" id="IPR036890">
    <property type="entry name" value="HATPase_C_sf"/>
</dbReference>
<dbReference type="PROSITE" id="PS50123">
    <property type="entry name" value="CHER"/>
    <property type="match status" value="1"/>
</dbReference>
<feature type="active site" evidence="8">
    <location>
        <position position="47"/>
    </location>
</feature>
<evidence type="ECO:0000313" key="15">
    <source>
        <dbReference type="EMBL" id="MXV51101.1"/>
    </source>
</evidence>
<dbReference type="Proteomes" id="UP000466586">
    <property type="component" value="Unassembled WGS sequence"/>
</dbReference>
<evidence type="ECO:0000256" key="4">
    <source>
        <dbReference type="ARBA" id="ARBA00022603"/>
    </source>
</evidence>
<sequence>MAKAEATRGKKHYIVAIGASAGGLEAIHEFFDHMPQHDAFSFVIIQHLSSDYKSLLVELIAKHTHMRVFEAENGMTVQRECVYVIPNNKLIVIHDGRIILSEKKDKKGPNTAINRFFSSLAKDAGSRAIAMILSGTGTDGTIGAEMIKKQGGLVIVQEPATSKFDGMPLSAINAGVADLILSPEMIPNEIFNYVKEAPGHILNGGKVDEALLNMLFKLIYDHSGYDFQYYKTPTIIRRISRRITQKGFKSLEELIESIQQSPNDAQEMGEDFLINVTQFFRDPAAFKVLEESVFPDILAQKQKDEYIKIWVTACSTGEEAYSIAILLNEFLEKKRSRITFKIFATDLDPANIDAAAKNMFPLAIDKNISQDLLNKYFIRNGKTYSAIPGIRKNIVFAVHDIAKNPPFIKNDLVTCRNMLIYMNSILQQKILSTFHFSLNKGGFLFLGPSETASHLKTAFQEIDGKWKIYKKTGNFKYENRELISAPATLQRPIIPPRVSPSSHVVSSITSEFNQTILEDFGFVSFFIDSNYEIKESLGDFGRFLSLPQQKLNLNILKMVPPELSVALNTAIRKVWKERQKVYLKSVRVKNLDKDNFISVVVKPVNPDTQLTLVVLGENKQPSFETSLEEGDYAVGADQTQYVQELESELNETRSNLQLAVESLETTNEELQSSNEELLSSNEELQSSNEELQSLNEELHTLNTEHQLKIRELINLNDDLNNYFKSTYIGQIFLDSDLQIRKFNPAAVKMVNLIESDIGRPISHISNNIKSEDFTEDIKNVQQTGKEIEREINLPDGKASIMRIMPYVRQDKSIDGLVVTFVDVSQIKQLNNIVNSVFNASVSGVLVLESIRNHENKIVDFRLVTSNEASKEFLPDNDNIKLKNDVSELTVNGLFEHYVKVVEKNEPYQGEISLGSVGKWFELVAVKMLDGFVATLTDVTQRRVAEQRLRKNYNELISARESLKVLNQDLETRVTDRTQELVKSQERFIMVSQATNEVIWDRDLTNNTTWWSQRFNSIFGYEDTDQIKTFAFWRSKIHPDDRPKVLENLNATINNGQNKWEQEFRFQTASGNYLVILDRALISHDEFGTPFRMIGSMLDISKLKETEMKLHTSELQFRRVFESNLIGMAFTKVNGQIVECNDVLLNMLGYTRQELEDGSLNWENITPKEFIPASEHAVMLLETTGVCPPFEKQYFRKDGSRIDVMLGATVLNEESKANVTYIIDITEQKQMQRKEASLQKRFQYLANSISQKIWTATETGFVDYYNDTFLKYTGLNLDKLLGDSWVTIIHSDDLQKTLDSWENAVQTGTNYEVEHRLLAADGKYRWHITRAILQKDETTMVSMWVGTSTDFHDQKIITEALKITGESFRQLADQTPFMIWKIDENQCLTYVNKPWIDFTGISFEDSLGSAFWASYHQDDRGIETEKFKRAFEQHIVYRSKFRLRRKDGIYRWVLAQSNPVFDPNFQGYIGSFTDITEQEMAQQATKLLMRKKDEFMSIASHELKTPITSMKASLQIVERLTKKNGDLRQVNHFIEKANSQVDKLTGLIEDLLDVTKIQAGKMKLNLSDFKLKPVIMDCLDQVKVTAEHYEFSIEGDADADITADKHRLEQVIINFLSNAVKYSPDSKKIILNIKPENNYLKIAVTDFGIGIPTDKLPYIFDRFFRVQESSQKFSGLGLGLYICAEIVERHGGKIGVESNEGKGSTFWFTIPIGDNAITQAIQIQSFGRNELEN</sequence>
<dbReference type="SUPFAM" id="SSF53335">
    <property type="entry name" value="S-adenosyl-L-methionine-dependent methyltransferases"/>
    <property type="match status" value="1"/>
</dbReference>
<dbReference type="GO" id="GO:0000155">
    <property type="term" value="F:phosphorelay sensor kinase activity"/>
    <property type="evidence" value="ECO:0007669"/>
    <property type="project" value="InterPro"/>
</dbReference>
<dbReference type="InterPro" id="IPR050903">
    <property type="entry name" value="Bact_Chemotaxis_MeTrfase"/>
</dbReference>
<evidence type="ECO:0000256" key="3">
    <source>
        <dbReference type="ARBA" id="ARBA00022553"/>
    </source>
</evidence>
<dbReference type="GO" id="GO:0032259">
    <property type="term" value="P:methylation"/>
    <property type="evidence" value="ECO:0007669"/>
    <property type="project" value="UniProtKB-KW"/>
</dbReference>
<keyword evidence="9" id="KW-0175">Coiled coil</keyword>
<dbReference type="InterPro" id="IPR035965">
    <property type="entry name" value="PAS-like_dom_sf"/>
</dbReference>
<feature type="active site" evidence="8">
    <location>
        <position position="139"/>
    </location>
</feature>
<dbReference type="GO" id="GO:0006935">
    <property type="term" value="P:chemotaxis"/>
    <property type="evidence" value="ECO:0007669"/>
    <property type="project" value="UniProtKB-UniRule"/>
</dbReference>
<dbReference type="CDD" id="cd00130">
    <property type="entry name" value="PAS"/>
    <property type="match status" value="5"/>
</dbReference>
<feature type="domain" description="PAC" evidence="12">
    <location>
        <begin position="1310"/>
        <end position="1362"/>
    </location>
</feature>
<feature type="domain" description="PAS" evidence="11">
    <location>
        <begin position="1363"/>
        <end position="1433"/>
    </location>
</feature>
<feature type="active site" evidence="8">
    <location>
        <position position="20"/>
    </location>
</feature>
<dbReference type="InterPro" id="IPR003661">
    <property type="entry name" value="HisK_dim/P_dom"/>
</dbReference>
<dbReference type="PROSITE" id="PS50112">
    <property type="entry name" value="PAS"/>
    <property type="match status" value="4"/>
</dbReference>
<feature type="domain" description="PAS" evidence="11">
    <location>
        <begin position="983"/>
        <end position="1055"/>
    </location>
</feature>
<dbReference type="FunFam" id="3.30.565.10:FF:000006">
    <property type="entry name" value="Sensor histidine kinase WalK"/>
    <property type="match status" value="1"/>
</dbReference>
<keyword evidence="4" id="KW-0489">Methyltransferase</keyword>
<evidence type="ECO:0000259" key="12">
    <source>
        <dbReference type="PROSITE" id="PS50113"/>
    </source>
</evidence>
<evidence type="ECO:0000259" key="11">
    <source>
        <dbReference type="PROSITE" id="PS50112"/>
    </source>
</evidence>
<keyword evidence="8" id="KW-0145">Chemotaxis</keyword>
<dbReference type="Gene3D" id="3.30.450.20">
    <property type="entry name" value="PAS domain"/>
    <property type="match status" value="6"/>
</dbReference>
<dbReference type="PANTHER" id="PTHR24422:SF27">
    <property type="entry name" value="PROTEIN-GLUTAMATE O-METHYLTRANSFERASE"/>
    <property type="match status" value="1"/>
</dbReference>
<dbReference type="Pfam" id="PF01739">
    <property type="entry name" value="CheR"/>
    <property type="match status" value="1"/>
</dbReference>
<dbReference type="InterPro" id="IPR036804">
    <property type="entry name" value="CheR_N_sf"/>
</dbReference>
<evidence type="ECO:0000256" key="2">
    <source>
        <dbReference type="ARBA" id="ARBA00001541"/>
    </source>
</evidence>
<keyword evidence="8" id="KW-0378">Hydrolase</keyword>
<feature type="domain" description="PAC" evidence="12">
    <location>
        <begin position="1059"/>
        <end position="1111"/>
    </location>
</feature>
<dbReference type="Pfam" id="PF01339">
    <property type="entry name" value="CheB_methylest"/>
    <property type="match status" value="1"/>
</dbReference>
<dbReference type="SUPFAM" id="SSF52738">
    <property type="entry name" value="Methylesterase CheB, C-terminal domain"/>
    <property type="match status" value="1"/>
</dbReference>
<keyword evidence="3" id="KW-0597">Phosphoprotein</keyword>
<protein>
    <submittedName>
        <fullName evidence="15">PAS domain S-box protein</fullName>
    </submittedName>
</protein>
<dbReference type="PANTHER" id="PTHR24422">
    <property type="entry name" value="CHEMOTAXIS PROTEIN METHYLTRANSFERASE"/>
    <property type="match status" value="1"/>
</dbReference>
<dbReference type="GO" id="GO:0000156">
    <property type="term" value="F:phosphorelay response regulator activity"/>
    <property type="evidence" value="ECO:0007669"/>
    <property type="project" value="InterPro"/>
</dbReference>
<gene>
    <name evidence="15" type="ORF">GS399_08975</name>
</gene>
<dbReference type="PROSITE" id="PS50113">
    <property type="entry name" value="PAC"/>
    <property type="match status" value="3"/>
</dbReference>
<dbReference type="InterPro" id="IPR000780">
    <property type="entry name" value="CheR_MeTrfase"/>
</dbReference>
<dbReference type="InterPro" id="IPR029063">
    <property type="entry name" value="SAM-dependent_MTases_sf"/>
</dbReference>
<dbReference type="PRINTS" id="PR00996">
    <property type="entry name" value="CHERMTFRASE"/>
</dbReference>
<dbReference type="Pfam" id="PF13426">
    <property type="entry name" value="PAS_9"/>
    <property type="match status" value="1"/>
</dbReference>
<keyword evidence="7" id="KW-0418">Kinase</keyword>
<keyword evidence="16" id="KW-1185">Reference proteome</keyword>
<feature type="domain" description="PAC" evidence="12">
    <location>
        <begin position="1436"/>
        <end position="1486"/>
    </location>
</feature>
<feature type="domain" description="CheB-type methylesterase" evidence="13">
    <location>
        <begin position="8"/>
        <end position="197"/>
    </location>
</feature>
<keyword evidence="5" id="KW-0808">Transferase</keyword>
<evidence type="ECO:0000259" key="10">
    <source>
        <dbReference type="PROSITE" id="PS50109"/>
    </source>
</evidence>
<dbReference type="SMART" id="SM00091">
    <property type="entry name" value="PAS"/>
    <property type="match status" value="5"/>
</dbReference>
<dbReference type="InterPro" id="IPR001610">
    <property type="entry name" value="PAC"/>
</dbReference>
<organism evidence="15 16">
    <name type="scientific">Hufsiella arboris</name>
    <dbReference type="NCBI Taxonomy" id="2695275"/>
    <lineage>
        <taxon>Bacteria</taxon>
        <taxon>Pseudomonadati</taxon>
        <taxon>Bacteroidota</taxon>
        <taxon>Sphingobacteriia</taxon>
        <taxon>Sphingobacteriales</taxon>
        <taxon>Sphingobacteriaceae</taxon>
        <taxon>Hufsiella</taxon>
    </lineage>
</organism>
<dbReference type="InterPro" id="IPR022641">
    <property type="entry name" value="CheR_N"/>
</dbReference>
<evidence type="ECO:0000256" key="8">
    <source>
        <dbReference type="PROSITE-ProRule" id="PRU00050"/>
    </source>
</evidence>
<dbReference type="GO" id="GO:0008984">
    <property type="term" value="F:protein-glutamate methylesterase activity"/>
    <property type="evidence" value="ECO:0007669"/>
    <property type="project" value="InterPro"/>
</dbReference>
<dbReference type="Pfam" id="PF13596">
    <property type="entry name" value="PAS_10"/>
    <property type="match status" value="1"/>
</dbReference>
<dbReference type="PROSITE" id="PS50122">
    <property type="entry name" value="CHEB"/>
    <property type="match status" value="1"/>
</dbReference>
<dbReference type="Pfam" id="PF08447">
    <property type="entry name" value="PAS_3"/>
    <property type="match status" value="3"/>
</dbReference>
<reference evidence="15 16" key="1">
    <citation type="submission" date="2019-11" db="EMBL/GenBank/DDBJ databases">
        <title>Pedobacter sp. HMF7647 Genome sequencing and assembly.</title>
        <authorList>
            <person name="Kang H."/>
            <person name="Kim H."/>
            <person name="Joh K."/>
        </authorList>
    </citation>
    <scope>NUCLEOTIDE SEQUENCE [LARGE SCALE GENOMIC DNA]</scope>
    <source>
        <strain evidence="15 16">HMF7647</strain>
    </source>
</reference>
<dbReference type="PROSITE" id="PS50109">
    <property type="entry name" value="HIS_KIN"/>
    <property type="match status" value="1"/>
</dbReference>
<feature type="domain" description="Histidine kinase" evidence="10">
    <location>
        <begin position="1497"/>
        <end position="1713"/>
    </location>
</feature>
<evidence type="ECO:0000313" key="16">
    <source>
        <dbReference type="Proteomes" id="UP000466586"/>
    </source>
</evidence>
<evidence type="ECO:0000256" key="7">
    <source>
        <dbReference type="ARBA" id="ARBA00022777"/>
    </source>
</evidence>
<dbReference type="InterPro" id="IPR022642">
    <property type="entry name" value="CheR_C"/>
</dbReference>
<dbReference type="SMART" id="SM00086">
    <property type="entry name" value="PAC"/>
    <property type="match status" value="4"/>
</dbReference>
<dbReference type="NCBIfam" id="TIGR00229">
    <property type="entry name" value="sensory_box"/>
    <property type="match status" value="4"/>
</dbReference>
<evidence type="ECO:0000256" key="9">
    <source>
        <dbReference type="SAM" id="Coils"/>
    </source>
</evidence>
<dbReference type="Pfam" id="PF03705">
    <property type="entry name" value="CheR_N"/>
    <property type="match status" value="1"/>
</dbReference>
<dbReference type="SUPFAM" id="SSF47757">
    <property type="entry name" value="Chemotaxis receptor methyltransferase CheR, N-terminal domain"/>
    <property type="match status" value="1"/>
</dbReference>
<dbReference type="CDD" id="cd00075">
    <property type="entry name" value="HATPase"/>
    <property type="match status" value="1"/>
</dbReference>
<dbReference type="InterPro" id="IPR005467">
    <property type="entry name" value="His_kinase_dom"/>
</dbReference>
<dbReference type="InterPro" id="IPR036097">
    <property type="entry name" value="HisK_dim/P_sf"/>
</dbReference>
<dbReference type="Pfam" id="PF02518">
    <property type="entry name" value="HATPase_c"/>
    <property type="match status" value="1"/>
</dbReference>
<dbReference type="InterPro" id="IPR003594">
    <property type="entry name" value="HATPase_dom"/>
</dbReference>
<dbReference type="InterPro" id="IPR000700">
    <property type="entry name" value="PAS-assoc_C"/>
</dbReference>
<evidence type="ECO:0000259" key="13">
    <source>
        <dbReference type="PROSITE" id="PS50122"/>
    </source>
</evidence>
<dbReference type="SMART" id="SM00388">
    <property type="entry name" value="HisKA"/>
    <property type="match status" value="1"/>
</dbReference>
<proteinExistence type="predicted"/>
<dbReference type="SMART" id="SM00138">
    <property type="entry name" value="MeTrc"/>
    <property type="match status" value="1"/>
</dbReference>
<evidence type="ECO:0000256" key="6">
    <source>
        <dbReference type="ARBA" id="ARBA00022691"/>
    </source>
</evidence>
<dbReference type="CDD" id="cd00082">
    <property type="entry name" value="HisKA"/>
    <property type="match status" value="1"/>
</dbReference>
<dbReference type="Gene3D" id="3.40.50.180">
    <property type="entry name" value="Methylesterase CheB, C-terminal domain"/>
    <property type="match status" value="1"/>
</dbReference>